<feature type="compositionally biased region" description="Polar residues" evidence="1">
    <location>
        <begin position="101"/>
        <end position="122"/>
    </location>
</feature>
<dbReference type="Proteomes" id="UP001382904">
    <property type="component" value="Unassembled WGS sequence"/>
</dbReference>
<evidence type="ECO:0000313" key="2">
    <source>
        <dbReference type="EMBL" id="MEJ8642806.1"/>
    </source>
</evidence>
<sequence>MNPRLGASGATSAAPSAVQEIRAPGFHAGGVWYLFQTNATVRVDLTQDGSGRLFGTVSSGNTVGTLREGSVDGNNIYFVVGWNHGPVGRYTGVRGPDGRLSGTTVDLTNPSSQAGWYTQRSFRPNGRSRSGPGPARPGPPRPTPGPRPGSGGRGANGG</sequence>
<evidence type="ECO:0000313" key="3">
    <source>
        <dbReference type="Proteomes" id="UP001382904"/>
    </source>
</evidence>
<gene>
    <name evidence="2" type="ORF">WKI68_18240</name>
</gene>
<organism evidence="2 3">
    <name type="scientific">Streptomyces caledonius</name>
    <dbReference type="NCBI Taxonomy" id="3134107"/>
    <lineage>
        <taxon>Bacteria</taxon>
        <taxon>Bacillati</taxon>
        <taxon>Actinomycetota</taxon>
        <taxon>Actinomycetes</taxon>
        <taxon>Kitasatosporales</taxon>
        <taxon>Streptomycetaceae</taxon>
        <taxon>Streptomyces</taxon>
    </lineage>
</organism>
<feature type="compositionally biased region" description="Pro residues" evidence="1">
    <location>
        <begin position="134"/>
        <end position="147"/>
    </location>
</feature>
<dbReference type="EMBL" id="JBBKAM010000002">
    <property type="protein sequence ID" value="MEJ8642806.1"/>
    <property type="molecule type" value="Genomic_DNA"/>
</dbReference>
<proteinExistence type="predicted"/>
<evidence type="ECO:0000256" key="1">
    <source>
        <dbReference type="SAM" id="MobiDB-lite"/>
    </source>
</evidence>
<feature type="compositionally biased region" description="Low complexity" evidence="1">
    <location>
        <begin position="123"/>
        <end position="133"/>
    </location>
</feature>
<reference evidence="2 3" key="1">
    <citation type="submission" date="2024-03" db="EMBL/GenBank/DDBJ databases">
        <title>Novel Streptomyces species of biotechnological and ecological value are a feature of Machair soil.</title>
        <authorList>
            <person name="Prole J.R."/>
            <person name="Goodfellow M."/>
            <person name="Allenby N."/>
            <person name="Ward A.C."/>
        </authorList>
    </citation>
    <scope>NUCLEOTIDE SEQUENCE [LARGE SCALE GENOMIC DNA]</scope>
    <source>
        <strain evidence="2 3">MS1.HAVA.3</strain>
    </source>
</reference>
<feature type="region of interest" description="Disordered" evidence="1">
    <location>
        <begin position="93"/>
        <end position="158"/>
    </location>
</feature>
<comment type="caution">
    <text evidence="2">The sequence shown here is derived from an EMBL/GenBank/DDBJ whole genome shotgun (WGS) entry which is preliminary data.</text>
</comment>
<protein>
    <submittedName>
        <fullName evidence="2">Uncharacterized protein</fullName>
    </submittedName>
</protein>
<keyword evidence="3" id="KW-1185">Reference proteome</keyword>
<accession>A0ABU8U4K4</accession>
<feature type="compositionally biased region" description="Gly residues" evidence="1">
    <location>
        <begin position="148"/>
        <end position="158"/>
    </location>
</feature>
<name>A0ABU8U4K4_9ACTN</name>